<organism evidence="2 3">
    <name type="scientific">Lactobacillus amylovorus subsp. animalium DSM 16698</name>
    <dbReference type="NCBI Taxonomy" id="695563"/>
    <lineage>
        <taxon>Bacteria</taxon>
        <taxon>Bacillati</taxon>
        <taxon>Bacillota</taxon>
        <taxon>Bacilli</taxon>
        <taxon>Lactobacillales</taxon>
        <taxon>Lactobacillaceae</taxon>
        <taxon>Lactobacillus</taxon>
        <taxon>Lactobacillus amylovorus subsp. animalium</taxon>
    </lineage>
</organism>
<dbReference type="Proteomes" id="UP000051529">
    <property type="component" value="Unassembled WGS sequence"/>
</dbReference>
<feature type="transmembrane region" description="Helical" evidence="1">
    <location>
        <begin position="7"/>
        <end position="24"/>
    </location>
</feature>
<keyword evidence="1" id="KW-1133">Transmembrane helix</keyword>
<reference evidence="2 3" key="1">
    <citation type="journal article" date="2015" name="Genome Announc.">
        <title>Expanding the biotechnology potential of lactobacilli through comparative genomics of 213 strains and associated genera.</title>
        <authorList>
            <person name="Sun Z."/>
            <person name="Harris H.M."/>
            <person name="McCann A."/>
            <person name="Guo C."/>
            <person name="Argimon S."/>
            <person name="Zhang W."/>
            <person name="Yang X."/>
            <person name="Jeffery I.B."/>
            <person name="Cooney J.C."/>
            <person name="Kagawa T.F."/>
            <person name="Liu W."/>
            <person name="Song Y."/>
            <person name="Salvetti E."/>
            <person name="Wrobel A."/>
            <person name="Rasinkangas P."/>
            <person name="Parkhill J."/>
            <person name="Rea M.C."/>
            <person name="O'Sullivan O."/>
            <person name="Ritari J."/>
            <person name="Douillard F.P."/>
            <person name="Paul Ross R."/>
            <person name="Yang R."/>
            <person name="Briner A.E."/>
            <person name="Felis G.E."/>
            <person name="de Vos W.M."/>
            <person name="Barrangou R."/>
            <person name="Klaenhammer T.R."/>
            <person name="Caufield P.W."/>
            <person name="Cui Y."/>
            <person name="Zhang H."/>
            <person name="O'Toole P.W."/>
        </authorList>
    </citation>
    <scope>NUCLEOTIDE SEQUENCE [LARGE SCALE GENOMIC DNA]</scope>
    <source>
        <strain evidence="2 3">DSM 16698</strain>
    </source>
</reference>
<name>A0A0R2KRM8_LACAM</name>
<dbReference type="EMBL" id="JQBQ01000011">
    <property type="protein sequence ID" value="KRN92297.1"/>
    <property type="molecule type" value="Genomic_DNA"/>
</dbReference>
<evidence type="ECO:0000313" key="2">
    <source>
        <dbReference type="EMBL" id="KRN92297.1"/>
    </source>
</evidence>
<keyword evidence="1" id="KW-0812">Transmembrane</keyword>
<dbReference type="InterPro" id="IPR025037">
    <property type="entry name" value="DUF3923"/>
</dbReference>
<feature type="transmembrane region" description="Helical" evidence="1">
    <location>
        <begin position="44"/>
        <end position="64"/>
    </location>
</feature>
<keyword evidence="1" id="KW-0472">Membrane</keyword>
<accession>A0A0R2KRM8</accession>
<sequence length="72" mass="8186">MKAWKTSGLIVLLVWIAIAAIIWFRNVDGAGVAQTAQLKEITLLIWLIFAIPVIIGYLIWLIVLKRKQENIN</sequence>
<evidence type="ECO:0008006" key="4">
    <source>
        <dbReference type="Google" id="ProtNLM"/>
    </source>
</evidence>
<dbReference type="AlphaFoldDB" id="A0A0R2KRM8"/>
<comment type="caution">
    <text evidence="2">The sequence shown here is derived from an EMBL/GenBank/DDBJ whole genome shotgun (WGS) entry which is preliminary data.</text>
</comment>
<proteinExistence type="predicted"/>
<gene>
    <name evidence="2" type="ORF">IV44_GL000165</name>
</gene>
<dbReference type="RefSeq" id="WP_046434020.1">
    <property type="nucleotide sequence ID" value="NZ_JQBQ01000011.1"/>
</dbReference>
<dbReference type="Pfam" id="PF13061">
    <property type="entry name" value="DUF3923"/>
    <property type="match status" value="1"/>
</dbReference>
<evidence type="ECO:0000313" key="3">
    <source>
        <dbReference type="Proteomes" id="UP000051529"/>
    </source>
</evidence>
<protein>
    <recommendedName>
        <fullName evidence="4">DUF3923 domain-containing protein</fullName>
    </recommendedName>
</protein>
<evidence type="ECO:0000256" key="1">
    <source>
        <dbReference type="SAM" id="Phobius"/>
    </source>
</evidence>